<keyword evidence="2" id="KW-0732">Signal</keyword>
<dbReference type="Proteomes" id="UP000812440">
    <property type="component" value="Chromosome 2"/>
</dbReference>
<accession>A0A8T2K7D0</accession>
<protein>
    <recommendedName>
        <fullName evidence="5">Tumor protein p53-inducible protein 13</fullName>
    </recommendedName>
</protein>
<evidence type="ECO:0000256" key="2">
    <source>
        <dbReference type="SAM" id="SignalP"/>
    </source>
</evidence>
<keyword evidence="1" id="KW-0472">Membrane</keyword>
<evidence type="ECO:0000313" key="3">
    <source>
        <dbReference type="EMBL" id="KAG8450446.1"/>
    </source>
</evidence>
<dbReference type="PANTHER" id="PTHR34179:SF1">
    <property type="entry name" value="TUMOR PROTEIN P53-INDUCIBLE PROTEIN 13"/>
    <property type="match status" value="1"/>
</dbReference>
<reference evidence="3" key="1">
    <citation type="thesis" date="2020" institute="ProQuest LLC" country="789 East Eisenhower Parkway, Ann Arbor, MI, USA">
        <title>Comparative Genomics and Chromosome Evolution.</title>
        <authorList>
            <person name="Mudd A.B."/>
        </authorList>
    </citation>
    <scope>NUCLEOTIDE SEQUENCE</scope>
    <source>
        <strain evidence="3">Female2</strain>
        <tissue evidence="3">Blood</tissue>
    </source>
</reference>
<dbReference type="EMBL" id="JAACNH010000002">
    <property type="protein sequence ID" value="KAG8450446.1"/>
    <property type="molecule type" value="Genomic_DNA"/>
</dbReference>
<evidence type="ECO:0000313" key="4">
    <source>
        <dbReference type="Proteomes" id="UP000812440"/>
    </source>
</evidence>
<keyword evidence="1" id="KW-1133">Transmembrane helix</keyword>
<proteinExistence type="predicted"/>
<dbReference type="PANTHER" id="PTHR34179">
    <property type="entry name" value="TUMOR PROTEIN P53-INDUCIBLE PROTEIN 13"/>
    <property type="match status" value="1"/>
</dbReference>
<dbReference type="AlphaFoldDB" id="A0A8T2K7D0"/>
<sequence>MWVVGYVLPLLVSVTLGGKENLCDNGWYNIHVDLPDRISYTCLGKHWPFPSQGVPSVVTQYHLKKPSHACMDTNIVYIEEIPNSGMYRPTWAKYGEYLYCPPQRWVHNLKLGGVAFLYHPCVHPMLKEALSHFARSCVSKHIITPHLNLTAERPLALVTWCSTLEISHIDLCEIRHWLEINLKAEETNIDGSYQYMILRPSSVLENHQKTICQKSCYQKIRDKLKRRRRGSNKYSSVILPITPVPNGTATIFKSTGAVEPSVVNITNSSAKERYTSLASAAFVSTPTSAVRVSLTQPLNQTQWEKTTTGDSRGSRDLETPVLVPVKNKTSFINILEGVNEMNRSQSNNSMNFAKKDGDRHTELTPPIGQEIIGSSSTPKINQTQLLTGINLGPLSTSTLKPSEADIEGKRKCNCKQEPTQQPSAAALKAPGASQRKNSDVYISTPRTEEATWAASCLIFLLVLLTLAVLYTQIYKKFRKSQSLYWPSEGISAEMETVASVIKRRLLQGHTKRKKWIKRKKTPVVLYESLSESSD</sequence>
<dbReference type="GO" id="GO:0005737">
    <property type="term" value="C:cytoplasm"/>
    <property type="evidence" value="ECO:0007669"/>
    <property type="project" value="TreeGrafter"/>
</dbReference>
<dbReference type="OrthoDB" id="5960270at2759"/>
<organism evidence="3 4">
    <name type="scientific">Hymenochirus boettgeri</name>
    <name type="common">Congo dwarf clawed frog</name>
    <dbReference type="NCBI Taxonomy" id="247094"/>
    <lineage>
        <taxon>Eukaryota</taxon>
        <taxon>Metazoa</taxon>
        <taxon>Chordata</taxon>
        <taxon>Craniata</taxon>
        <taxon>Vertebrata</taxon>
        <taxon>Euteleostomi</taxon>
        <taxon>Amphibia</taxon>
        <taxon>Batrachia</taxon>
        <taxon>Anura</taxon>
        <taxon>Pipoidea</taxon>
        <taxon>Pipidae</taxon>
        <taxon>Pipinae</taxon>
        <taxon>Hymenochirus</taxon>
    </lineage>
</organism>
<dbReference type="Pfam" id="PF11303">
    <property type="entry name" value="DUF3105"/>
    <property type="match status" value="1"/>
</dbReference>
<keyword evidence="4" id="KW-1185">Reference proteome</keyword>
<evidence type="ECO:0008006" key="5">
    <source>
        <dbReference type="Google" id="ProtNLM"/>
    </source>
</evidence>
<feature type="transmembrane region" description="Helical" evidence="1">
    <location>
        <begin position="452"/>
        <end position="471"/>
    </location>
</feature>
<keyword evidence="1" id="KW-0812">Transmembrane</keyword>
<feature type="chain" id="PRO_5035936756" description="Tumor protein p53-inducible protein 13" evidence="2">
    <location>
        <begin position="18"/>
        <end position="534"/>
    </location>
</feature>
<feature type="signal peptide" evidence="2">
    <location>
        <begin position="1"/>
        <end position="17"/>
    </location>
</feature>
<gene>
    <name evidence="3" type="ORF">GDO86_002923</name>
</gene>
<evidence type="ECO:0000256" key="1">
    <source>
        <dbReference type="SAM" id="Phobius"/>
    </source>
</evidence>
<name>A0A8T2K7D0_9PIPI</name>
<comment type="caution">
    <text evidence="3">The sequence shown here is derived from an EMBL/GenBank/DDBJ whole genome shotgun (WGS) entry which is preliminary data.</text>
</comment>
<dbReference type="InterPro" id="IPR021454">
    <property type="entry name" value="DUF3105"/>
</dbReference>